<keyword evidence="2" id="KW-1185">Reference proteome</keyword>
<sequence length="134" mass="14430">MGACTPGQAWNDLGRIEVSVRRNEERTGGTQLGVVEERRRRLEDDQEVLSLEPASESVGSAQCGICAGGRRRLRTVQVTETEGCLGGGSTLTNERTDCERRSGAVRGLWADESAVGAEPDARDERVANGVATLW</sequence>
<evidence type="ECO:0000313" key="1">
    <source>
        <dbReference type="EMBL" id="GMF20443.1"/>
    </source>
</evidence>
<reference evidence="1" key="1">
    <citation type="submission" date="2023-04" db="EMBL/GenBank/DDBJ databases">
        <title>Phytophthora fragariaefolia NBRC 109709.</title>
        <authorList>
            <person name="Ichikawa N."/>
            <person name="Sato H."/>
            <person name="Tonouchi N."/>
        </authorList>
    </citation>
    <scope>NUCLEOTIDE SEQUENCE</scope>
    <source>
        <strain evidence="1">NBRC 109709</strain>
    </source>
</reference>
<accession>A0A9W6WWM0</accession>
<organism evidence="1 2">
    <name type="scientific">Phytophthora fragariaefolia</name>
    <dbReference type="NCBI Taxonomy" id="1490495"/>
    <lineage>
        <taxon>Eukaryota</taxon>
        <taxon>Sar</taxon>
        <taxon>Stramenopiles</taxon>
        <taxon>Oomycota</taxon>
        <taxon>Peronosporomycetes</taxon>
        <taxon>Peronosporales</taxon>
        <taxon>Peronosporaceae</taxon>
        <taxon>Phytophthora</taxon>
    </lineage>
</organism>
<evidence type="ECO:0000313" key="2">
    <source>
        <dbReference type="Proteomes" id="UP001165121"/>
    </source>
</evidence>
<name>A0A9W6WWM0_9STRA</name>
<dbReference type="AlphaFoldDB" id="A0A9W6WWM0"/>
<dbReference type="Proteomes" id="UP001165121">
    <property type="component" value="Unassembled WGS sequence"/>
</dbReference>
<protein>
    <submittedName>
        <fullName evidence="1">Unnamed protein product</fullName>
    </submittedName>
</protein>
<gene>
    <name evidence="1" type="ORF">Pfra01_000244500</name>
</gene>
<proteinExistence type="predicted"/>
<dbReference type="EMBL" id="BSXT01000196">
    <property type="protein sequence ID" value="GMF20443.1"/>
    <property type="molecule type" value="Genomic_DNA"/>
</dbReference>
<comment type="caution">
    <text evidence="1">The sequence shown here is derived from an EMBL/GenBank/DDBJ whole genome shotgun (WGS) entry which is preliminary data.</text>
</comment>